<dbReference type="SUPFAM" id="SSF52540">
    <property type="entry name" value="P-loop containing nucleoside triphosphate hydrolases"/>
    <property type="match status" value="1"/>
</dbReference>
<evidence type="ECO:0000259" key="1">
    <source>
        <dbReference type="SMART" id="SM00418"/>
    </source>
</evidence>
<dbReference type="EMBL" id="CP003364">
    <property type="protein sequence ID" value="AGA28585.1"/>
    <property type="molecule type" value="Genomic_DNA"/>
</dbReference>
<keyword evidence="3" id="KW-1185">Reference proteome</keyword>
<dbReference type="KEGG" id="saci:Sinac_4394"/>
<dbReference type="CDD" id="cd00090">
    <property type="entry name" value="HTH_ARSR"/>
    <property type="match status" value="1"/>
</dbReference>
<dbReference type="RefSeq" id="WP_015247703.1">
    <property type="nucleotide sequence ID" value="NC_019892.1"/>
</dbReference>
<evidence type="ECO:0000313" key="3">
    <source>
        <dbReference type="Proteomes" id="UP000010798"/>
    </source>
</evidence>
<dbReference type="HOGENOM" id="CLU_009017_0_0_0"/>
<dbReference type="AlphaFoldDB" id="L0DI98"/>
<proteinExistence type="predicted"/>
<feature type="domain" description="HTH arsR-type" evidence="1">
    <location>
        <begin position="291"/>
        <end position="369"/>
    </location>
</feature>
<dbReference type="eggNOG" id="COG0457">
    <property type="taxonomic scope" value="Bacteria"/>
</dbReference>
<dbReference type="InterPro" id="IPR011990">
    <property type="entry name" value="TPR-like_helical_dom_sf"/>
</dbReference>
<dbReference type="eggNOG" id="COG1672">
    <property type="taxonomic scope" value="Bacteria"/>
</dbReference>
<dbReference type="Gene3D" id="1.25.40.10">
    <property type="entry name" value="Tetratricopeptide repeat domain"/>
    <property type="match status" value="1"/>
</dbReference>
<protein>
    <submittedName>
        <fullName evidence="2">Bacterial regulatory protein, arsR family</fullName>
    </submittedName>
</protein>
<dbReference type="InterPro" id="IPR036390">
    <property type="entry name" value="WH_DNA-bd_sf"/>
</dbReference>
<accession>L0DI98</accession>
<dbReference type="InterPro" id="IPR001845">
    <property type="entry name" value="HTH_ArsR_DNA-bd_dom"/>
</dbReference>
<dbReference type="Pfam" id="PF01022">
    <property type="entry name" value="HTH_5"/>
    <property type="match status" value="1"/>
</dbReference>
<dbReference type="STRING" id="886293.Sinac_4394"/>
<dbReference type="InterPro" id="IPR027417">
    <property type="entry name" value="P-loop_NTPase"/>
</dbReference>
<reference evidence="2 3" key="1">
    <citation type="submission" date="2012-02" db="EMBL/GenBank/DDBJ databases">
        <title>Complete sequence of chromosome of Singulisphaera acidiphila DSM 18658.</title>
        <authorList>
            <consortium name="US DOE Joint Genome Institute (JGI-PGF)"/>
            <person name="Lucas S."/>
            <person name="Copeland A."/>
            <person name="Lapidus A."/>
            <person name="Glavina del Rio T."/>
            <person name="Dalin E."/>
            <person name="Tice H."/>
            <person name="Bruce D."/>
            <person name="Goodwin L."/>
            <person name="Pitluck S."/>
            <person name="Peters L."/>
            <person name="Ovchinnikova G."/>
            <person name="Chertkov O."/>
            <person name="Kyrpides N."/>
            <person name="Mavromatis K."/>
            <person name="Ivanova N."/>
            <person name="Brettin T."/>
            <person name="Detter J.C."/>
            <person name="Han C."/>
            <person name="Larimer F."/>
            <person name="Land M."/>
            <person name="Hauser L."/>
            <person name="Markowitz V."/>
            <person name="Cheng J.-F."/>
            <person name="Hugenholtz P."/>
            <person name="Woyke T."/>
            <person name="Wu D."/>
            <person name="Tindall B."/>
            <person name="Pomrenke H."/>
            <person name="Brambilla E."/>
            <person name="Klenk H.-P."/>
            <person name="Eisen J.A."/>
        </authorList>
    </citation>
    <scope>NUCLEOTIDE SEQUENCE [LARGE SCALE GENOMIC DNA]</scope>
    <source>
        <strain evidence="3">ATCC BAA-1392 / DSM 18658 / VKM B-2454 / MOB10</strain>
    </source>
</reference>
<gene>
    <name evidence="2" type="ordered locus">Sinac_4394</name>
</gene>
<dbReference type="Proteomes" id="UP000010798">
    <property type="component" value="Chromosome"/>
</dbReference>
<evidence type="ECO:0000313" key="2">
    <source>
        <dbReference type="EMBL" id="AGA28585.1"/>
    </source>
</evidence>
<dbReference type="InterPro" id="IPR036388">
    <property type="entry name" value="WH-like_DNA-bd_sf"/>
</dbReference>
<dbReference type="SMART" id="SM00418">
    <property type="entry name" value="HTH_ARSR"/>
    <property type="match status" value="1"/>
</dbReference>
<dbReference type="OrthoDB" id="594504at2"/>
<organism evidence="2 3">
    <name type="scientific">Singulisphaera acidiphila (strain ATCC BAA-1392 / DSM 18658 / VKM B-2454 / MOB10)</name>
    <dbReference type="NCBI Taxonomy" id="886293"/>
    <lineage>
        <taxon>Bacteria</taxon>
        <taxon>Pseudomonadati</taxon>
        <taxon>Planctomycetota</taxon>
        <taxon>Planctomycetia</taxon>
        <taxon>Isosphaerales</taxon>
        <taxon>Isosphaeraceae</taxon>
        <taxon>Singulisphaera</taxon>
    </lineage>
</organism>
<dbReference type="SUPFAM" id="SSF46785">
    <property type="entry name" value="Winged helix' DNA-binding domain"/>
    <property type="match status" value="1"/>
</dbReference>
<dbReference type="SUPFAM" id="SSF48452">
    <property type="entry name" value="TPR-like"/>
    <property type="match status" value="1"/>
</dbReference>
<sequence length="625" mass="72538">MAGNDFIWRFTPSRTEPRLLEEIFVQRESLLADLLERISESVLTDNKHQILLIGPRGIGKTHLIALMHHRVTQDPALSDKVRIAWLLEDETITSFVQLMKRFYELLAEEYPAEFPLNWLEDLLDLPPARILKALETTLVDKFRDKVLLLFVENLDLIFEGLGDEGQKKWRAFLQTHPFMSVVATSQRIFRSIQSREQPFFGFFATNHLQPLHTSDAVELLRRIGRHREQADLVEFLATPEGRSRVRALHHIAGGNHRISIVMSGFLTRESLDDLVEPFERMADAMTPYYQERMRWLSAQQRQIVEYLCSREDTCTPKEIARHLLAAENTVSSQLNKLLKLGYVLRSPRGRESLYELAEPLMRLASEVKEKRRKPLRLLVNFLRIWYRPEVLPQLLVKAGTFDLTYQYEEFQNPEAALACYDKFLETDPQNETALTLKGNLLSRLGRHEAAFHCYEQGLEFGSAEQRHGFSRCEPMFALRCWERGFEALAEAFDRFPGDRNHDVEMIIDLMMRLSEGAEELQQHVSRLIAIYCEADALDFLGSGLLRSLRRIDVGRIGLETLKNWREAWLKWGGGHPELGIPLRIFRVGIEYFLQGDEKVLLDLVTPERTILRQLLMLSRSNLAEE</sequence>
<dbReference type="InterPro" id="IPR011991">
    <property type="entry name" value="ArsR-like_HTH"/>
</dbReference>
<dbReference type="Gene3D" id="3.40.50.300">
    <property type="entry name" value="P-loop containing nucleotide triphosphate hydrolases"/>
    <property type="match status" value="1"/>
</dbReference>
<dbReference type="Gene3D" id="1.10.10.10">
    <property type="entry name" value="Winged helix-like DNA-binding domain superfamily/Winged helix DNA-binding domain"/>
    <property type="match status" value="1"/>
</dbReference>
<name>L0DI98_SINAD</name>
<dbReference type="GO" id="GO:0003700">
    <property type="term" value="F:DNA-binding transcription factor activity"/>
    <property type="evidence" value="ECO:0007669"/>
    <property type="project" value="InterPro"/>
</dbReference>